<comment type="similarity">
    <text evidence="2">Belongs to the AIR synthase family.</text>
</comment>
<dbReference type="EC" id="6.3.3.1" evidence="3"/>
<dbReference type="InterPro" id="IPR036921">
    <property type="entry name" value="PurM-like_N_sf"/>
</dbReference>
<evidence type="ECO:0000256" key="8">
    <source>
        <dbReference type="ARBA" id="ARBA00031908"/>
    </source>
</evidence>
<dbReference type="AlphaFoldDB" id="A0A1F5HC25"/>
<evidence type="ECO:0000256" key="7">
    <source>
        <dbReference type="ARBA" id="ARBA00022840"/>
    </source>
</evidence>
<dbReference type="GO" id="GO:0005829">
    <property type="term" value="C:cytosol"/>
    <property type="evidence" value="ECO:0007669"/>
    <property type="project" value="TreeGrafter"/>
</dbReference>
<reference evidence="14 15" key="1">
    <citation type="journal article" date="2016" name="Nat. Commun.">
        <title>Thousands of microbial genomes shed light on interconnected biogeochemical processes in an aquifer system.</title>
        <authorList>
            <person name="Anantharaman K."/>
            <person name="Brown C.T."/>
            <person name="Hug L.A."/>
            <person name="Sharon I."/>
            <person name="Castelle C.J."/>
            <person name="Probst A.J."/>
            <person name="Thomas B.C."/>
            <person name="Singh A."/>
            <person name="Wilkins M.J."/>
            <person name="Karaoz U."/>
            <person name="Brodie E.L."/>
            <person name="Williams K.H."/>
            <person name="Hubbard S.S."/>
            <person name="Banfield J.F."/>
        </authorList>
    </citation>
    <scope>NUCLEOTIDE SEQUENCE [LARGE SCALE GENOMIC DNA]</scope>
</reference>
<dbReference type="Pfam" id="PF00586">
    <property type="entry name" value="AIRS"/>
    <property type="match status" value="1"/>
</dbReference>
<evidence type="ECO:0000256" key="6">
    <source>
        <dbReference type="ARBA" id="ARBA00022741"/>
    </source>
</evidence>
<accession>A0A1F5HC25</accession>
<feature type="domain" description="PurM-like C-terminal" evidence="13">
    <location>
        <begin position="189"/>
        <end position="352"/>
    </location>
</feature>
<evidence type="ECO:0000256" key="4">
    <source>
        <dbReference type="ARBA" id="ARBA00020367"/>
    </source>
</evidence>
<dbReference type="Pfam" id="PF02769">
    <property type="entry name" value="AIRS_C"/>
    <property type="match status" value="1"/>
</dbReference>
<evidence type="ECO:0000256" key="3">
    <source>
        <dbReference type="ARBA" id="ARBA00013047"/>
    </source>
</evidence>
<evidence type="ECO:0000256" key="9">
    <source>
        <dbReference type="ARBA" id="ARBA00032931"/>
    </source>
</evidence>
<dbReference type="InterPro" id="IPR004733">
    <property type="entry name" value="PurM_cligase"/>
</dbReference>
<evidence type="ECO:0000313" key="14">
    <source>
        <dbReference type="EMBL" id="OGE01703.1"/>
    </source>
</evidence>
<evidence type="ECO:0000313" key="15">
    <source>
        <dbReference type="Proteomes" id="UP000176751"/>
    </source>
</evidence>
<dbReference type="Gene3D" id="3.90.650.10">
    <property type="entry name" value="PurM-like C-terminal domain"/>
    <property type="match status" value="1"/>
</dbReference>
<dbReference type="SUPFAM" id="SSF55326">
    <property type="entry name" value="PurM N-terminal domain-like"/>
    <property type="match status" value="1"/>
</dbReference>
<comment type="caution">
    <text evidence="14">The sequence shown here is derived from an EMBL/GenBank/DDBJ whole genome shotgun (WGS) entry which is preliminary data.</text>
</comment>
<keyword evidence="7" id="KW-0067">ATP-binding</keyword>
<protein>
    <recommendedName>
        <fullName evidence="4">Phosphoribosylformylglycinamidine cyclo-ligase</fullName>
        <ecNumber evidence="3">6.3.3.1</ecNumber>
    </recommendedName>
    <alternativeName>
        <fullName evidence="9">AIR synthase</fullName>
    </alternativeName>
    <alternativeName>
        <fullName evidence="10">AIRS</fullName>
    </alternativeName>
    <alternativeName>
        <fullName evidence="8">Phosphoribosyl-aminoimidazole synthetase</fullName>
    </alternativeName>
</protein>
<keyword evidence="6" id="KW-0547">Nucleotide-binding</keyword>
<dbReference type="PANTHER" id="PTHR10520">
    <property type="entry name" value="TRIFUNCTIONAL PURINE BIOSYNTHETIC PROTEIN ADENOSINE-3-RELATED"/>
    <property type="match status" value="1"/>
</dbReference>
<comment type="catalytic activity">
    <reaction evidence="11">
        <text>2-formamido-N(1)-(5-O-phospho-beta-D-ribosyl)acetamidine + ATP = 5-amino-1-(5-phospho-beta-D-ribosyl)imidazole + ADP + phosphate + H(+)</text>
        <dbReference type="Rhea" id="RHEA:23032"/>
        <dbReference type="ChEBI" id="CHEBI:15378"/>
        <dbReference type="ChEBI" id="CHEBI:30616"/>
        <dbReference type="ChEBI" id="CHEBI:43474"/>
        <dbReference type="ChEBI" id="CHEBI:137981"/>
        <dbReference type="ChEBI" id="CHEBI:147287"/>
        <dbReference type="ChEBI" id="CHEBI:456216"/>
        <dbReference type="EC" id="6.3.3.1"/>
    </reaction>
</comment>
<dbReference type="STRING" id="1797737.A2196_02345"/>
<dbReference type="GO" id="GO:0005524">
    <property type="term" value="F:ATP binding"/>
    <property type="evidence" value="ECO:0007669"/>
    <property type="project" value="UniProtKB-KW"/>
</dbReference>
<sequence>MKRQKITYAQVGDNYYTKDPVNKLSQQAAAKTAVHLKKANFSEVSATRGESAFVWKQGDVYMASVVECLGTKNLIADDVRKITGKTYYDVIAQDTVATFINDLSTVGAKPLVVHAYWAVEDNNWLHDRDRMTDFISGWKKACDLAGATWGGGETPTLKGIIKPNTVDLAGSAVGIIESKKRLVTDQNLKIGDRIILIRSAGINANGISLARAVAAKLPKGYATKLKNGKTFGEAILTKTNIYAKLIQDLLDAGIQIHYISNITGHGLRKIMRARQKCSYVVEKIFDPQEVFLFIQKHAKINDFEMYQTFNMGQDYAIFLPSRDVARALKIIPKNGFKSLNAGYVEKGPRQVIIKPKNITFKGETLDLR</sequence>
<comment type="pathway">
    <text evidence="1">Purine metabolism; IMP biosynthesis via de novo pathway; 5-amino-1-(5-phospho-D-ribosyl)imidazole from N(2)-formyl-N(1)-(5-phospho-D-ribosyl)glycinamide: step 2/2.</text>
</comment>
<dbReference type="GO" id="GO:0006189">
    <property type="term" value="P:'de novo' IMP biosynthetic process"/>
    <property type="evidence" value="ECO:0007669"/>
    <property type="project" value="UniProtKB-UniPathway"/>
</dbReference>
<dbReference type="GO" id="GO:0004637">
    <property type="term" value="F:phosphoribosylamine-glycine ligase activity"/>
    <property type="evidence" value="ECO:0007669"/>
    <property type="project" value="TreeGrafter"/>
</dbReference>
<feature type="domain" description="PurM-like N-terminal" evidence="12">
    <location>
        <begin position="58"/>
        <end position="176"/>
    </location>
</feature>
<dbReference type="InterPro" id="IPR036676">
    <property type="entry name" value="PurM-like_C_sf"/>
</dbReference>
<dbReference type="InterPro" id="IPR016188">
    <property type="entry name" value="PurM-like_N"/>
</dbReference>
<proteinExistence type="inferred from homology"/>
<name>A0A1F5HC25_9BACT</name>
<evidence type="ECO:0000259" key="12">
    <source>
        <dbReference type="Pfam" id="PF00586"/>
    </source>
</evidence>
<dbReference type="GO" id="GO:0004641">
    <property type="term" value="F:phosphoribosylformylglycinamidine cyclo-ligase activity"/>
    <property type="evidence" value="ECO:0007669"/>
    <property type="project" value="UniProtKB-EC"/>
</dbReference>
<dbReference type="EMBL" id="MFCA01000025">
    <property type="protein sequence ID" value="OGE01703.1"/>
    <property type="molecule type" value="Genomic_DNA"/>
</dbReference>
<dbReference type="Gene3D" id="3.30.1330.10">
    <property type="entry name" value="PurM-like, N-terminal domain"/>
    <property type="match status" value="1"/>
</dbReference>
<dbReference type="Proteomes" id="UP000176751">
    <property type="component" value="Unassembled WGS sequence"/>
</dbReference>
<dbReference type="UniPathway" id="UPA00074">
    <property type="reaction ID" value="UER00129"/>
</dbReference>
<evidence type="ECO:0000259" key="13">
    <source>
        <dbReference type="Pfam" id="PF02769"/>
    </source>
</evidence>
<evidence type="ECO:0000256" key="10">
    <source>
        <dbReference type="ARBA" id="ARBA00033093"/>
    </source>
</evidence>
<dbReference type="PANTHER" id="PTHR10520:SF12">
    <property type="entry name" value="TRIFUNCTIONAL PURINE BIOSYNTHETIC PROTEIN ADENOSINE-3"/>
    <property type="match status" value="1"/>
</dbReference>
<organism evidence="14 15">
    <name type="scientific">Candidatus Curtissbacteria bacterium RIFOXYA1_FULL_41_14</name>
    <dbReference type="NCBI Taxonomy" id="1797737"/>
    <lineage>
        <taxon>Bacteria</taxon>
        <taxon>Candidatus Curtissiibacteriota</taxon>
    </lineage>
</organism>
<dbReference type="SUPFAM" id="SSF56042">
    <property type="entry name" value="PurM C-terminal domain-like"/>
    <property type="match status" value="1"/>
</dbReference>
<evidence type="ECO:0000256" key="11">
    <source>
        <dbReference type="ARBA" id="ARBA00049057"/>
    </source>
</evidence>
<evidence type="ECO:0000256" key="2">
    <source>
        <dbReference type="ARBA" id="ARBA00010280"/>
    </source>
</evidence>
<gene>
    <name evidence="14" type="ORF">A2196_02345</name>
</gene>
<dbReference type="InterPro" id="IPR010918">
    <property type="entry name" value="PurM-like_C_dom"/>
</dbReference>
<evidence type="ECO:0000256" key="5">
    <source>
        <dbReference type="ARBA" id="ARBA00022598"/>
    </source>
</evidence>
<dbReference type="GO" id="GO:0046084">
    <property type="term" value="P:adenine biosynthetic process"/>
    <property type="evidence" value="ECO:0007669"/>
    <property type="project" value="TreeGrafter"/>
</dbReference>
<keyword evidence="5" id="KW-0436">Ligase</keyword>
<evidence type="ECO:0000256" key="1">
    <source>
        <dbReference type="ARBA" id="ARBA00004686"/>
    </source>
</evidence>